<comment type="caution">
    <text evidence="2">The sequence shown here is derived from an EMBL/GenBank/DDBJ whole genome shotgun (WGS) entry which is preliminary data.</text>
</comment>
<keyword evidence="3" id="KW-1185">Reference proteome</keyword>
<feature type="region of interest" description="Disordered" evidence="1">
    <location>
        <begin position="18"/>
        <end position="42"/>
    </location>
</feature>
<name>A0A392VGC7_9FABA</name>
<feature type="compositionally biased region" description="Basic and acidic residues" evidence="1">
    <location>
        <begin position="18"/>
        <end position="32"/>
    </location>
</feature>
<feature type="non-terminal residue" evidence="2">
    <location>
        <position position="1"/>
    </location>
</feature>
<evidence type="ECO:0000256" key="1">
    <source>
        <dbReference type="SAM" id="MobiDB-lite"/>
    </source>
</evidence>
<evidence type="ECO:0000313" key="2">
    <source>
        <dbReference type="EMBL" id="MCI85430.1"/>
    </source>
</evidence>
<protein>
    <submittedName>
        <fullName evidence="2">Uncharacterized protein</fullName>
    </submittedName>
</protein>
<dbReference type="Proteomes" id="UP000265520">
    <property type="component" value="Unassembled WGS sequence"/>
</dbReference>
<evidence type="ECO:0000313" key="3">
    <source>
        <dbReference type="Proteomes" id="UP000265520"/>
    </source>
</evidence>
<sequence length="65" mass="7319">VQKRTKVNQRQPCEKCLREAKPSWRGAQEAEPKSPQQGKHGRLAAHLWARDCCAQDLPKINPSAS</sequence>
<proteinExistence type="predicted"/>
<reference evidence="2 3" key="1">
    <citation type="journal article" date="2018" name="Front. Plant Sci.">
        <title>Red Clover (Trifolium pratense) and Zigzag Clover (T. medium) - A Picture of Genomic Similarities and Differences.</title>
        <authorList>
            <person name="Dluhosova J."/>
            <person name="Istvanek J."/>
            <person name="Nedelnik J."/>
            <person name="Repkova J."/>
        </authorList>
    </citation>
    <scope>NUCLEOTIDE SEQUENCE [LARGE SCALE GENOMIC DNA]</scope>
    <source>
        <strain evidence="3">cv. 10/8</strain>
        <tissue evidence="2">Leaf</tissue>
    </source>
</reference>
<organism evidence="2 3">
    <name type="scientific">Trifolium medium</name>
    <dbReference type="NCBI Taxonomy" id="97028"/>
    <lineage>
        <taxon>Eukaryota</taxon>
        <taxon>Viridiplantae</taxon>
        <taxon>Streptophyta</taxon>
        <taxon>Embryophyta</taxon>
        <taxon>Tracheophyta</taxon>
        <taxon>Spermatophyta</taxon>
        <taxon>Magnoliopsida</taxon>
        <taxon>eudicotyledons</taxon>
        <taxon>Gunneridae</taxon>
        <taxon>Pentapetalae</taxon>
        <taxon>rosids</taxon>
        <taxon>fabids</taxon>
        <taxon>Fabales</taxon>
        <taxon>Fabaceae</taxon>
        <taxon>Papilionoideae</taxon>
        <taxon>50 kb inversion clade</taxon>
        <taxon>NPAAA clade</taxon>
        <taxon>Hologalegina</taxon>
        <taxon>IRL clade</taxon>
        <taxon>Trifolieae</taxon>
        <taxon>Trifolium</taxon>
    </lineage>
</organism>
<accession>A0A392VGC7</accession>
<dbReference type="AlphaFoldDB" id="A0A392VGC7"/>
<dbReference type="EMBL" id="LXQA011115158">
    <property type="protein sequence ID" value="MCI85430.1"/>
    <property type="molecule type" value="Genomic_DNA"/>
</dbReference>